<dbReference type="InterPro" id="IPR001025">
    <property type="entry name" value="BAH_dom"/>
</dbReference>
<dbReference type="GO" id="GO:0003682">
    <property type="term" value="F:chromatin binding"/>
    <property type="evidence" value="ECO:0007669"/>
    <property type="project" value="InterPro"/>
</dbReference>
<dbReference type="EMBL" id="VNKQ01000005">
    <property type="protein sequence ID" value="KAG0650593.1"/>
    <property type="molecule type" value="Genomic_DNA"/>
</dbReference>
<evidence type="ECO:0000313" key="4">
    <source>
        <dbReference type="Proteomes" id="UP000785200"/>
    </source>
</evidence>
<name>A0A9P7AYF1_9HELO</name>
<dbReference type="PANTHER" id="PTHR46364">
    <property type="entry name" value="OS08G0421900 PROTEIN"/>
    <property type="match status" value="1"/>
</dbReference>
<gene>
    <name evidence="3" type="ORF">D0Z07_2764</name>
</gene>
<organism evidence="3 4">
    <name type="scientific">Hyphodiscus hymeniophilus</name>
    <dbReference type="NCBI Taxonomy" id="353542"/>
    <lineage>
        <taxon>Eukaryota</taxon>
        <taxon>Fungi</taxon>
        <taxon>Dikarya</taxon>
        <taxon>Ascomycota</taxon>
        <taxon>Pezizomycotina</taxon>
        <taxon>Leotiomycetes</taxon>
        <taxon>Helotiales</taxon>
        <taxon>Hyphodiscaceae</taxon>
        <taxon>Hyphodiscus</taxon>
    </lineage>
</organism>
<reference evidence="3" key="1">
    <citation type="submission" date="2019-07" db="EMBL/GenBank/DDBJ databases">
        <title>Hyphodiscus hymeniophilus genome sequencing and assembly.</title>
        <authorList>
            <person name="Kramer G."/>
            <person name="Nodwell J."/>
        </authorList>
    </citation>
    <scope>NUCLEOTIDE SEQUENCE</scope>
    <source>
        <strain evidence="3">ATCC 34498</strain>
    </source>
</reference>
<dbReference type="Proteomes" id="UP000785200">
    <property type="component" value="Unassembled WGS sequence"/>
</dbReference>
<dbReference type="Gene3D" id="2.30.30.490">
    <property type="match status" value="1"/>
</dbReference>
<dbReference type="AlphaFoldDB" id="A0A9P7AYF1"/>
<evidence type="ECO:0000259" key="2">
    <source>
        <dbReference type="PROSITE" id="PS51038"/>
    </source>
</evidence>
<dbReference type="InterPro" id="IPR043151">
    <property type="entry name" value="BAH_sf"/>
</dbReference>
<dbReference type="OrthoDB" id="10259622at2759"/>
<proteinExistence type="predicted"/>
<evidence type="ECO:0000313" key="3">
    <source>
        <dbReference type="EMBL" id="KAG0650593.1"/>
    </source>
</evidence>
<sequence length="384" mass="43291">MAPKRGIDPPEPELLSAKRAKSSATPNPDSRSATPLDQGKIAFEVKYLELNTKKKLSKKERDLSDSADFMESPFVAQGASKPGELDQYYTVVPSEEWDSMKKYNNFIIQGEVYKNNQFVFVRGENTPKDKTVEDPKDFWVARILQVRAKNAQHVYALVTWLYWPDELPAPKKPASDQVSAAGGKRTYHGSHELIPSNYMDVLDVLSFAGKAEVGHWLEEDDNLPYKLYWRQTFCRETQELSKIREHCVCGGHFNPEVAMDICENDACKTWLHEKCIIDNVLTTLCDGKTENKVKSEDSKVKLERSQVKTENGGSVEPDTNGSTSKTSGKKFKTDRKVWEGKFKGKLIPGTDKTPTTISITELRTGGRGTWTERVLCPKCGTLLE</sequence>
<dbReference type="CDD" id="cd04370">
    <property type="entry name" value="BAH"/>
    <property type="match status" value="1"/>
</dbReference>
<feature type="region of interest" description="Disordered" evidence="1">
    <location>
        <begin position="296"/>
        <end position="332"/>
    </location>
</feature>
<feature type="compositionally biased region" description="Basic and acidic residues" evidence="1">
    <location>
        <begin position="296"/>
        <end position="307"/>
    </location>
</feature>
<feature type="domain" description="BAH" evidence="2">
    <location>
        <begin position="111"/>
        <end position="244"/>
    </location>
</feature>
<accession>A0A9P7AYF1</accession>
<dbReference type="PROSITE" id="PS51038">
    <property type="entry name" value="BAH"/>
    <property type="match status" value="1"/>
</dbReference>
<comment type="caution">
    <text evidence="3">The sequence shown here is derived from an EMBL/GenBank/DDBJ whole genome shotgun (WGS) entry which is preliminary data.</text>
</comment>
<protein>
    <recommendedName>
        <fullName evidence="2">BAH domain-containing protein</fullName>
    </recommendedName>
</protein>
<feature type="compositionally biased region" description="Polar residues" evidence="1">
    <location>
        <begin position="22"/>
        <end position="35"/>
    </location>
</feature>
<evidence type="ECO:0000256" key="1">
    <source>
        <dbReference type="SAM" id="MobiDB-lite"/>
    </source>
</evidence>
<keyword evidence="4" id="KW-1185">Reference proteome</keyword>
<feature type="region of interest" description="Disordered" evidence="1">
    <location>
        <begin position="1"/>
        <end position="37"/>
    </location>
</feature>